<dbReference type="AlphaFoldDB" id="A0AAP0PWY3"/>
<reference evidence="2 3" key="1">
    <citation type="submission" date="2024-01" db="EMBL/GenBank/DDBJ databases">
        <title>Genome assemblies of Stephania.</title>
        <authorList>
            <person name="Yang L."/>
        </authorList>
    </citation>
    <scope>NUCLEOTIDE SEQUENCE [LARGE SCALE GENOMIC DNA]</scope>
    <source>
        <strain evidence="2">JXDWG</strain>
        <tissue evidence="2">Leaf</tissue>
    </source>
</reference>
<feature type="compositionally biased region" description="Basic and acidic residues" evidence="1">
    <location>
        <begin position="15"/>
        <end position="25"/>
    </location>
</feature>
<comment type="caution">
    <text evidence="2">The sequence shown here is derived from an EMBL/GenBank/DDBJ whole genome shotgun (WGS) entry which is preliminary data.</text>
</comment>
<feature type="region of interest" description="Disordered" evidence="1">
    <location>
        <begin position="1"/>
        <end position="128"/>
    </location>
</feature>
<sequence>MTMTDQWEAASTAGGEDRREAEKLPKPRWRSRQWEETTNAGMKRAAAPAGGDSRRRQAGGGSALNHYGEASSRQRSNDRRDTDHGGRRTADLTCAGRGDGCAGGRRREENERGSEGGWTGFQGFGYMNANRDPRIVRHRSDNEMGEERMIA</sequence>
<organism evidence="2 3">
    <name type="scientific">Stephania cephalantha</name>
    <dbReference type="NCBI Taxonomy" id="152367"/>
    <lineage>
        <taxon>Eukaryota</taxon>
        <taxon>Viridiplantae</taxon>
        <taxon>Streptophyta</taxon>
        <taxon>Embryophyta</taxon>
        <taxon>Tracheophyta</taxon>
        <taxon>Spermatophyta</taxon>
        <taxon>Magnoliopsida</taxon>
        <taxon>Ranunculales</taxon>
        <taxon>Menispermaceae</taxon>
        <taxon>Menispermoideae</taxon>
        <taxon>Cissampelideae</taxon>
        <taxon>Stephania</taxon>
    </lineage>
</organism>
<evidence type="ECO:0000313" key="2">
    <source>
        <dbReference type="EMBL" id="KAK9157509.1"/>
    </source>
</evidence>
<evidence type="ECO:0000313" key="3">
    <source>
        <dbReference type="Proteomes" id="UP001419268"/>
    </source>
</evidence>
<name>A0AAP0PWY3_9MAGN</name>
<accession>A0AAP0PWY3</accession>
<keyword evidence="3" id="KW-1185">Reference proteome</keyword>
<proteinExistence type="predicted"/>
<feature type="compositionally biased region" description="Basic and acidic residues" evidence="1">
    <location>
        <begin position="105"/>
        <end position="114"/>
    </location>
</feature>
<dbReference type="Proteomes" id="UP001419268">
    <property type="component" value="Unassembled WGS sequence"/>
</dbReference>
<dbReference type="EMBL" id="JBBNAG010000002">
    <property type="protein sequence ID" value="KAK9157509.1"/>
    <property type="molecule type" value="Genomic_DNA"/>
</dbReference>
<gene>
    <name evidence="2" type="ORF">Scep_004083</name>
</gene>
<protein>
    <submittedName>
        <fullName evidence="2">Uncharacterized protein</fullName>
    </submittedName>
</protein>
<evidence type="ECO:0000256" key="1">
    <source>
        <dbReference type="SAM" id="MobiDB-lite"/>
    </source>
</evidence>
<feature type="compositionally biased region" description="Basic and acidic residues" evidence="1">
    <location>
        <begin position="75"/>
        <end position="90"/>
    </location>
</feature>